<dbReference type="AlphaFoldDB" id="A0A161YHK3"/>
<proteinExistence type="predicted"/>
<reference evidence="1" key="1">
    <citation type="journal article" date="2016" name="Nat. Genet.">
        <title>A high-quality carrot genome assembly provides new insights into carotenoid accumulation and asterid genome evolution.</title>
        <authorList>
            <person name="Iorizzo M."/>
            <person name="Ellison S."/>
            <person name="Senalik D."/>
            <person name="Zeng P."/>
            <person name="Satapoomin P."/>
            <person name="Huang J."/>
            <person name="Bowman M."/>
            <person name="Iovene M."/>
            <person name="Sanseverino W."/>
            <person name="Cavagnaro P."/>
            <person name="Yildiz M."/>
            <person name="Macko-Podgorni A."/>
            <person name="Moranska E."/>
            <person name="Grzebelus E."/>
            <person name="Grzebelus D."/>
            <person name="Ashrafi H."/>
            <person name="Zheng Z."/>
            <person name="Cheng S."/>
            <person name="Spooner D."/>
            <person name="Van Deynze A."/>
            <person name="Simon P."/>
        </authorList>
    </citation>
    <scope>NUCLEOTIDE SEQUENCE</scope>
    <source>
        <tissue evidence="1">Leaf</tissue>
    </source>
</reference>
<dbReference type="Gramene" id="KZM92619">
    <property type="protein sequence ID" value="KZM92619"/>
    <property type="gene ID" value="DCAR_020016"/>
</dbReference>
<protein>
    <submittedName>
        <fullName evidence="1">Uncharacterized protein</fullName>
    </submittedName>
</protein>
<reference evidence="1" key="2">
    <citation type="submission" date="2022-03" db="EMBL/GenBank/DDBJ databases">
        <title>Draft title - Genomic analysis of global carrot germplasm unveils the trajectory of domestication and the origin of high carotenoid orange carrot.</title>
        <authorList>
            <person name="Iorizzo M."/>
            <person name="Ellison S."/>
            <person name="Senalik D."/>
            <person name="Macko-Podgorni A."/>
            <person name="Grzebelus D."/>
            <person name="Bostan H."/>
            <person name="Rolling W."/>
            <person name="Curaba J."/>
            <person name="Simon P."/>
        </authorList>
    </citation>
    <scope>NUCLEOTIDE SEQUENCE</scope>
    <source>
        <tissue evidence="1">Leaf</tissue>
    </source>
</reference>
<name>A0A161YHK3_DAUCS</name>
<evidence type="ECO:0000313" key="1">
    <source>
        <dbReference type="EMBL" id="WOH07027.1"/>
    </source>
</evidence>
<sequence>MMDFCFSEEEANELCRTLEDNEEISRTASGMVDVPYHAMISYSVREETMEEDLTIFPQIFSRSGIGEKRADCKEAVVNMFFRKIIKEIVDRT</sequence>
<gene>
    <name evidence="1" type="ORF">DCAR_0626456</name>
</gene>
<accession>A0A161YHK3</accession>
<dbReference type="EMBL" id="CP093348">
    <property type="protein sequence ID" value="WOH07027.1"/>
    <property type="molecule type" value="Genomic_DNA"/>
</dbReference>
<evidence type="ECO:0000313" key="2">
    <source>
        <dbReference type="Proteomes" id="UP000077755"/>
    </source>
</evidence>
<organism evidence="1 2">
    <name type="scientific">Daucus carota subsp. sativus</name>
    <name type="common">Carrot</name>
    <dbReference type="NCBI Taxonomy" id="79200"/>
    <lineage>
        <taxon>Eukaryota</taxon>
        <taxon>Viridiplantae</taxon>
        <taxon>Streptophyta</taxon>
        <taxon>Embryophyta</taxon>
        <taxon>Tracheophyta</taxon>
        <taxon>Spermatophyta</taxon>
        <taxon>Magnoliopsida</taxon>
        <taxon>eudicotyledons</taxon>
        <taxon>Gunneridae</taxon>
        <taxon>Pentapetalae</taxon>
        <taxon>asterids</taxon>
        <taxon>campanulids</taxon>
        <taxon>Apiales</taxon>
        <taxon>Apiaceae</taxon>
        <taxon>Apioideae</taxon>
        <taxon>Scandiceae</taxon>
        <taxon>Daucinae</taxon>
        <taxon>Daucus</taxon>
        <taxon>Daucus sect. Daucus</taxon>
    </lineage>
</organism>
<dbReference type="Proteomes" id="UP000077755">
    <property type="component" value="Chromosome 6"/>
</dbReference>
<keyword evidence="2" id="KW-1185">Reference proteome</keyword>